<gene>
    <name evidence="2" type="ORF">BGZ65_002402</name>
</gene>
<feature type="region of interest" description="Disordered" evidence="1">
    <location>
        <begin position="665"/>
        <end position="705"/>
    </location>
</feature>
<dbReference type="EMBL" id="JAAAHW010000042">
    <property type="protein sequence ID" value="KAG0006876.1"/>
    <property type="molecule type" value="Genomic_DNA"/>
</dbReference>
<protein>
    <submittedName>
        <fullName evidence="2">Uncharacterized protein</fullName>
    </submittedName>
</protein>
<evidence type="ECO:0000313" key="2">
    <source>
        <dbReference type="EMBL" id="KAG0006876.1"/>
    </source>
</evidence>
<comment type="caution">
    <text evidence="2">The sequence shown here is derived from an EMBL/GenBank/DDBJ whole genome shotgun (WGS) entry which is preliminary data.</text>
</comment>
<feature type="compositionally biased region" description="Basic and acidic residues" evidence="1">
    <location>
        <begin position="515"/>
        <end position="535"/>
    </location>
</feature>
<accession>A0A9P6MKY5</accession>
<dbReference type="Proteomes" id="UP000749646">
    <property type="component" value="Unassembled WGS sequence"/>
</dbReference>
<dbReference type="OrthoDB" id="2149700at2759"/>
<feature type="compositionally biased region" description="Acidic residues" evidence="1">
    <location>
        <begin position="466"/>
        <end position="480"/>
    </location>
</feature>
<feature type="compositionally biased region" description="Acidic residues" evidence="1">
    <location>
        <begin position="665"/>
        <end position="681"/>
    </location>
</feature>
<feature type="compositionally biased region" description="Basic residues" evidence="1">
    <location>
        <begin position="614"/>
        <end position="629"/>
    </location>
</feature>
<feature type="compositionally biased region" description="Low complexity" evidence="1">
    <location>
        <begin position="562"/>
        <end position="584"/>
    </location>
</feature>
<name>A0A9P6MKY5_9FUNG</name>
<proteinExistence type="predicted"/>
<keyword evidence="3" id="KW-1185">Reference proteome</keyword>
<evidence type="ECO:0000313" key="3">
    <source>
        <dbReference type="Proteomes" id="UP000749646"/>
    </source>
</evidence>
<feature type="region of interest" description="Disordered" evidence="1">
    <location>
        <begin position="453"/>
        <end position="629"/>
    </location>
</feature>
<reference evidence="2" key="1">
    <citation type="journal article" date="2020" name="Fungal Divers.">
        <title>Resolving the Mortierellaceae phylogeny through synthesis of multi-gene phylogenetics and phylogenomics.</title>
        <authorList>
            <person name="Vandepol N."/>
            <person name="Liber J."/>
            <person name="Desiro A."/>
            <person name="Na H."/>
            <person name="Kennedy M."/>
            <person name="Barry K."/>
            <person name="Grigoriev I.V."/>
            <person name="Miller A.N."/>
            <person name="O'Donnell K."/>
            <person name="Stajich J.E."/>
            <person name="Bonito G."/>
        </authorList>
    </citation>
    <scope>NUCLEOTIDE SEQUENCE</scope>
    <source>
        <strain evidence="2">MES-2147</strain>
    </source>
</reference>
<evidence type="ECO:0000256" key="1">
    <source>
        <dbReference type="SAM" id="MobiDB-lite"/>
    </source>
</evidence>
<sequence>MHCAFTVGSIIANLPDNSAAMEKYYHIMPPYMRRFALLQHAVEMCLAQIPVGGLIVPVVSVCAKYRADAQALRLLEHLLTPSDTSFELDQEWSYKIALYIESGDAWIDVLSRNNQLTFFTSKTFQTFILQVQPRHRAILILATFDVHMTTSTVPERIRRSRAAYWASLLINDSLTLDKEGANAATMDKCNETIECMARYLFTENDDPGIIAVKVGLGDVALALALHSLYVAVTGSTTSEGDKSVHEWTQKLKSNTSNGIQLANLGVTLKSYQTLVHLNALSLILDAVGLYALSVSLISRMLDDFDTLSRNTRRQLGYVCDVTVSSLESQMKDVQQRRIQDTSDGAWRFDDILGDWVRNISHEKTTALFNLSESDEGEIEDQDVSIQPTTTLFDDWKEEEGSDEEIWLESTLTTRPRSNYRLDRDFILQSDTDDSGTGAGDDEQDDLSNVNEQSYSRADEGFILESDTSDNPDSDYDDELPCDGLQVESSSNELSQEQDHEECNNEGESSSRSSIKHGDSGRPHKDSMSRNDRNDDATWTEKSFRRSARQQALSRQKSRYRLRSLSSIASSRSSTPGTGELTSDGGSDESDDAERRKSPPTPMDGQHIVLTSNPHIRRHDGVRAASRKRPLIQADQFAACRKRKFRRDDDNSSDSQDMVHEWDFYEEDSSDSENDREVDETEQASVISFGAEERSPELSEDCDVEDENNNTTAKHLFSVGVPLLVTEIDDLAFLM</sequence>
<dbReference type="AlphaFoldDB" id="A0A9P6MKY5"/>
<organism evidence="2 3">
    <name type="scientific">Modicella reniformis</name>
    <dbReference type="NCBI Taxonomy" id="1440133"/>
    <lineage>
        <taxon>Eukaryota</taxon>
        <taxon>Fungi</taxon>
        <taxon>Fungi incertae sedis</taxon>
        <taxon>Mucoromycota</taxon>
        <taxon>Mortierellomycotina</taxon>
        <taxon>Mortierellomycetes</taxon>
        <taxon>Mortierellales</taxon>
        <taxon>Mortierellaceae</taxon>
        <taxon>Modicella</taxon>
    </lineage>
</organism>